<keyword evidence="4" id="KW-0808">Transferase</keyword>
<evidence type="ECO:0000313" key="9">
    <source>
        <dbReference type="EMBL" id="CAG9332469.1"/>
    </source>
</evidence>
<dbReference type="Gene3D" id="3.30.2410.10">
    <property type="entry name" value="Hect, E3 ligase catalytic domain"/>
    <property type="match status" value="1"/>
</dbReference>
<dbReference type="InterPro" id="IPR045322">
    <property type="entry name" value="HECTD1/TRIP12-like"/>
</dbReference>
<name>A0AAU9K607_9CILI</name>
<evidence type="ECO:0000259" key="8">
    <source>
        <dbReference type="PROSITE" id="PS50237"/>
    </source>
</evidence>
<dbReference type="GO" id="GO:0000209">
    <property type="term" value="P:protein polyubiquitination"/>
    <property type="evidence" value="ECO:0007669"/>
    <property type="project" value="TreeGrafter"/>
</dbReference>
<dbReference type="InterPro" id="IPR035983">
    <property type="entry name" value="Hect_E3_ubiquitin_ligase"/>
</dbReference>
<comment type="catalytic activity">
    <reaction evidence="1">
        <text>S-ubiquitinyl-[E2 ubiquitin-conjugating enzyme]-L-cysteine + [acceptor protein]-L-lysine = [E2 ubiquitin-conjugating enzyme]-L-cysteine + N(6)-ubiquitinyl-[acceptor protein]-L-lysine.</text>
        <dbReference type="EC" id="2.3.2.26"/>
    </reaction>
</comment>
<dbReference type="PANTHER" id="PTHR45670">
    <property type="entry name" value="E3 UBIQUITIN-PROTEIN LIGASE TRIP12"/>
    <property type="match status" value="1"/>
</dbReference>
<dbReference type="InterPro" id="IPR057948">
    <property type="entry name" value="TPR_TRIP12_N"/>
</dbReference>
<accession>A0AAU9K607</accession>
<dbReference type="GO" id="GO:0043161">
    <property type="term" value="P:proteasome-mediated ubiquitin-dependent protein catabolic process"/>
    <property type="evidence" value="ECO:0007669"/>
    <property type="project" value="TreeGrafter"/>
</dbReference>
<dbReference type="SUPFAM" id="SSF48371">
    <property type="entry name" value="ARM repeat"/>
    <property type="match status" value="1"/>
</dbReference>
<keyword evidence="10" id="KW-1185">Reference proteome</keyword>
<feature type="region of interest" description="Disordered" evidence="7">
    <location>
        <begin position="836"/>
        <end position="862"/>
    </location>
</feature>
<dbReference type="Gene3D" id="1.25.10.10">
    <property type="entry name" value="Leucine-rich Repeat Variant"/>
    <property type="match status" value="1"/>
</dbReference>
<reference evidence="9" key="1">
    <citation type="submission" date="2021-09" db="EMBL/GenBank/DDBJ databases">
        <authorList>
            <consortium name="AG Swart"/>
            <person name="Singh M."/>
            <person name="Singh A."/>
            <person name="Seah K."/>
            <person name="Emmerich C."/>
        </authorList>
    </citation>
    <scope>NUCLEOTIDE SEQUENCE</scope>
    <source>
        <strain evidence="9">ATCC30299</strain>
    </source>
</reference>
<gene>
    <name evidence="9" type="ORF">BSTOLATCC_MIC55915</name>
</gene>
<evidence type="ECO:0000313" key="10">
    <source>
        <dbReference type="Proteomes" id="UP001162131"/>
    </source>
</evidence>
<dbReference type="SUPFAM" id="SSF56204">
    <property type="entry name" value="Hect, E3 ligase catalytic domain"/>
    <property type="match status" value="1"/>
</dbReference>
<comment type="similarity">
    <text evidence="2">Belongs to the UPL family. K-HECT subfamily.</text>
</comment>
<comment type="caution">
    <text evidence="9">The sequence shown here is derived from an EMBL/GenBank/DDBJ whole genome shotgun (WGS) entry which is preliminary data.</text>
</comment>
<dbReference type="Pfam" id="PF00632">
    <property type="entry name" value="HECT"/>
    <property type="match status" value="1"/>
</dbReference>
<dbReference type="CDD" id="cd00078">
    <property type="entry name" value="HECTc"/>
    <property type="match status" value="1"/>
</dbReference>
<organism evidence="9 10">
    <name type="scientific">Blepharisma stoltei</name>
    <dbReference type="NCBI Taxonomy" id="1481888"/>
    <lineage>
        <taxon>Eukaryota</taxon>
        <taxon>Sar</taxon>
        <taxon>Alveolata</taxon>
        <taxon>Ciliophora</taxon>
        <taxon>Postciliodesmatophora</taxon>
        <taxon>Heterotrichea</taxon>
        <taxon>Heterotrichida</taxon>
        <taxon>Blepharismidae</taxon>
        <taxon>Blepharisma</taxon>
    </lineage>
</organism>
<dbReference type="EMBL" id="CAJZBQ010000054">
    <property type="protein sequence ID" value="CAG9332469.1"/>
    <property type="molecule type" value="Genomic_DNA"/>
</dbReference>
<dbReference type="GO" id="GO:0061630">
    <property type="term" value="F:ubiquitin protein ligase activity"/>
    <property type="evidence" value="ECO:0007669"/>
    <property type="project" value="UniProtKB-EC"/>
</dbReference>
<dbReference type="InterPro" id="IPR011989">
    <property type="entry name" value="ARM-like"/>
</dbReference>
<evidence type="ECO:0000256" key="4">
    <source>
        <dbReference type="ARBA" id="ARBA00022679"/>
    </source>
</evidence>
<dbReference type="EC" id="2.3.2.26" evidence="3"/>
<feature type="domain" description="HECT" evidence="8">
    <location>
        <begin position="1095"/>
        <end position="1453"/>
    </location>
</feature>
<feature type="compositionally biased region" description="Acidic residues" evidence="7">
    <location>
        <begin position="838"/>
        <end position="853"/>
    </location>
</feature>
<keyword evidence="5 6" id="KW-0833">Ubl conjugation pathway</keyword>
<feature type="active site" description="Glycyl thioester intermediate" evidence="6">
    <location>
        <position position="1420"/>
    </location>
</feature>
<dbReference type="PROSITE" id="PS50237">
    <property type="entry name" value="HECT"/>
    <property type="match status" value="1"/>
</dbReference>
<dbReference type="PANTHER" id="PTHR45670:SF1">
    <property type="entry name" value="E3 UBIQUITIN-PROTEIN LIGASE HECTD1"/>
    <property type="match status" value="1"/>
</dbReference>
<dbReference type="Gene3D" id="3.90.1750.10">
    <property type="entry name" value="Hect, E3 ligase catalytic domains"/>
    <property type="match status" value="1"/>
</dbReference>
<dbReference type="Proteomes" id="UP001162131">
    <property type="component" value="Unassembled WGS sequence"/>
</dbReference>
<dbReference type="InterPro" id="IPR016024">
    <property type="entry name" value="ARM-type_fold"/>
</dbReference>
<proteinExistence type="inferred from homology"/>
<feature type="region of interest" description="Disordered" evidence="7">
    <location>
        <begin position="1"/>
        <end position="24"/>
    </location>
</feature>
<evidence type="ECO:0000256" key="5">
    <source>
        <dbReference type="ARBA" id="ARBA00022786"/>
    </source>
</evidence>
<evidence type="ECO:0000256" key="3">
    <source>
        <dbReference type="ARBA" id="ARBA00012485"/>
    </source>
</evidence>
<dbReference type="InterPro" id="IPR000569">
    <property type="entry name" value="HECT_dom"/>
</dbReference>
<evidence type="ECO:0000256" key="6">
    <source>
        <dbReference type="PROSITE-ProRule" id="PRU00104"/>
    </source>
</evidence>
<dbReference type="SMART" id="SM00119">
    <property type="entry name" value="HECTc"/>
    <property type="match status" value="1"/>
</dbReference>
<evidence type="ECO:0000256" key="1">
    <source>
        <dbReference type="ARBA" id="ARBA00000885"/>
    </source>
</evidence>
<protein>
    <recommendedName>
        <fullName evidence="3">HECT-type E3 ubiquitin transferase</fullName>
        <ecNumber evidence="3">2.3.2.26</ecNumber>
    </recommendedName>
</protein>
<dbReference type="Gene3D" id="3.30.2160.10">
    <property type="entry name" value="Hect, E3 ligase catalytic domain"/>
    <property type="match status" value="1"/>
</dbReference>
<evidence type="ECO:0000256" key="7">
    <source>
        <dbReference type="SAM" id="MobiDB-lite"/>
    </source>
</evidence>
<evidence type="ECO:0000256" key="2">
    <source>
        <dbReference type="ARBA" id="ARBA00006331"/>
    </source>
</evidence>
<dbReference type="Pfam" id="PF25579">
    <property type="entry name" value="TPR_TRIP12_N"/>
    <property type="match status" value="1"/>
</dbReference>
<sequence>MEGELDKGQGKYATTEFGSLESPGNLAEHTQNLLNLMQSDDDMDVLTAVMQLSMHLAVAPEESFSSFPMEQTIATLVECLHRDLPDISLYAIISLNHIMDTVTNSIAMMANAGGVAALSMKLMSFEYIDMAEHAIKALERLSYDNSTSVLKEGAFSAMINMMDFFEQETQKRILSIAGIIARAVASEELMTEYILPVVPVISTLLQYKGNPYFPMNQLGLHFFSGISESIIRLSGGDPEVIKRFAEIYSDNGVFQNLLELLPNATGFQSRVLKLIRFFCDSSPNLVLMFHNYGGVSMIKEALDIGEKENDEGLRSYSMEALALVDVLIPIKESQDPLDLELVNMYMNNPEFMRSLGEVVMPRILTIYERITNRNNGHLILHVMGKILALSDHDFVETYVTPVQFSTFISEILSCKDSEAIKSVLSIVVVLYNKIPQQVAENFVREGVISKIRALQIEDALKDLKYPVQVFQEILATTPSTNLRQALLRSGMSRDPKVLEQILAEIKKTHRTKKRSATIDAQSEPDEPLLRRKMTEPDVPDTVKEAAKEILCLTHEALTKHSVFDNPDYQSVLAELKDLGRDLETVEGESGKQFLGRFIDLLNSDKGISLHELDQSNFLDSLWKFLSPNKSSLTILHRIHEFLVTIMKNNQKGENNLTRLISLLLRFIRYTQQFPTIIYEANGASSSFTAMRTLSNRARVTLVYDAERYEQLSSESKFELEAKHQLFLNIGQLALSLEQYHSLETISEALLKVKSQQNLNLFLASFERTSAEMRGINQGQLNMTKQHLRMQQLLSESMDLTATLEEMGIRSEGNEQLIKEIQGQKVQQFLDGLQAEENKGEEDQEQDQDQDQDPEAQNIQPIEAMTISHRKESVLDPKKMRVVMRVGDSEVNKRTTLYEINSKYVNENEGIVIKFSFDTMNDQNEEESTYLSSSTNILDEIINSAINIQSDKDEKVYAPLKLLKFLHTLSSKIHQLLSPSSPLFYFPIDPISFTQFSHNIFISHKLSAILARQVSDVLAMAGGTAPDWVKNLPKKATFLFNFLQRYDLFRAIGFGGGRSLYFYSNRGKNFTVRMLRQKAMIPRDQIIEAGMRVLSDSALLKFGMLEFDFSGEEGTGIGPTLEFYALASKELRKLDIWRNTGEECGLFPAPLQSQNLVRISETFYFIGKLVAKALYDDRLIDLPISAVFWKLVMKKPLTLIDLLQVDPGVGRYMLQLQEIVNKWKWAQHECSDSDYQKGQMKEITLNGTPIEELYLSFTLPGYDDIELKPHGKDKIVTLDTLEEYINLVAHYTLMQSYQAQAFRKGLEKLIPVEALEVFEPEELENVICGKGNESWDISVLEEAIVTAHGYDKKSKVYQNLLKIMTSLDMNERRLFLQFVTGCPRLPIGGFKALHPPLTVVRKDPTVPGTNPDDVLPSVMTCQNYLKIPEYSSYEVFNNQLRYALKEGHEAFHLS</sequence>